<name>A0A8J3Y740_9ACTN</name>
<evidence type="ECO:0000313" key="3">
    <source>
        <dbReference type="Proteomes" id="UP000652013"/>
    </source>
</evidence>
<dbReference type="Proteomes" id="UP000652013">
    <property type="component" value="Unassembled WGS sequence"/>
</dbReference>
<feature type="region of interest" description="Disordered" evidence="1">
    <location>
        <begin position="121"/>
        <end position="143"/>
    </location>
</feature>
<organism evidence="2 3">
    <name type="scientific">Spirilliplanes yamanashiensis</name>
    <dbReference type="NCBI Taxonomy" id="42233"/>
    <lineage>
        <taxon>Bacteria</taxon>
        <taxon>Bacillati</taxon>
        <taxon>Actinomycetota</taxon>
        <taxon>Actinomycetes</taxon>
        <taxon>Micromonosporales</taxon>
        <taxon>Micromonosporaceae</taxon>
        <taxon>Spirilliplanes</taxon>
    </lineage>
</organism>
<gene>
    <name evidence="2" type="ORF">Sya03_24580</name>
</gene>
<comment type="caution">
    <text evidence="2">The sequence shown here is derived from an EMBL/GenBank/DDBJ whole genome shotgun (WGS) entry which is preliminary data.</text>
</comment>
<reference evidence="2" key="1">
    <citation type="submission" date="2021-01" db="EMBL/GenBank/DDBJ databases">
        <title>Whole genome shotgun sequence of Spirilliplanes yamanashiensis NBRC 15828.</title>
        <authorList>
            <person name="Komaki H."/>
            <person name="Tamura T."/>
        </authorList>
    </citation>
    <scope>NUCLEOTIDE SEQUENCE</scope>
    <source>
        <strain evidence="2">NBRC 15828</strain>
    </source>
</reference>
<dbReference type="RefSeq" id="WP_203938394.1">
    <property type="nucleotide sequence ID" value="NZ_BAAAGJ010000005.1"/>
</dbReference>
<evidence type="ECO:0000313" key="2">
    <source>
        <dbReference type="EMBL" id="GIJ03106.1"/>
    </source>
</evidence>
<dbReference type="PROSITE" id="PS51257">
    <property type="entry name" value="PROKAR_LIPOPROTEIN"/>
    <property type="match status" value="1"/>
</dbReference>
<sequence>MRRLLAAVTVLVAVAVTGCSGSPRDAGKGGPAPSAPSPYVKTAWDAVQERVKPDGTVDAATALAAFSVAVAPLPGVPQVSGPRRAAGSGTAAVRWLTRHWKALTPAQQDAARVALEGGVGGTGGDAVRRRGPNAECHRADSEEGAAYRPQLDKALGILTGKVGHTMRNRPTIVVNTRNLEGDAVAYAVDCVARTGATGGCTIHLNPVLLAPGYTAEGVWAVIVHETMHCVLMDKFKGAYAAPWIEEGFPEYAAAAVAGPSEVTDDEWQIYLATDIGRLFQRTYTAIGFYAMLAHNGVDVWSRIFPIFAAYLKGHHDDAFHAAVGDGSVLDNWGPSYAMGRRPGSPWTITGAGAPGGGADVVTAAVPSGGTHTVKSPAQATHLELLRFGAEVIRFSPSAGARGKLGPAGEADRALDSLGGTSFCTRPGGCSCPEGSPGAGREFVTLASEAYLGVTGGLRDASVGVAGLSLEQACGEPDSCLVGDWRGTGVRWSIPDIGLRGSGAAGTRLVIGADGRYTMTLEGAKPATISADIVSMRATYHGAITGTVGKDTLAADKGPWAPTAVSLGKAAVTITMTSPLQRTLYTRTPISKVVQDVSGANGAAGNVPGAVAATYTCGEDTLTFTDPQRIATWSFARG</sequence>
<proteinExistence type="predicted"/>
<evidence type="ECO:0000256" key="1">
    <source>
        <dbReference type="SAM" id="MobiDB-lite"/>
    </source>
</evidence>
<dbReference type="AlphaFoldDB" id="A0A8J3Y740"/>
<accession>A0A8J3Y740</accession>
<keyword evidence="3" id="KW-1185">Reference proteome</keyword>
<dbReference type="EMBL" id="BOOY01000018">
    <property type="protein sequence ID" value="GIJ03106.1"/>
    <property type="molecule type" value="Genomic_DNA"/>
</dbReference>
<protein>
    <submittedName>
        <fullName evidence="2">Uncharacterized protein</fullName>
    </submittedName>
</protein>